<gene>
    <name evidence="3" type="ORF">GCM10007916_27320</name>
</gene>
<dbReference type="RefSeq" id="WP_284204767.1">
    <property type="nucleotide sequence ID" value="NZ_BSPQ01000013.1"/>
</dbReference>
<dbReference type="PIRSF" id="PIRSF028141">
    <property type="entry name" value="C-di-GMP_BP_PA4608"/>
    <property type="match status" value="1"/>
</dbReference>
<dbReference type="Gene3D" id="2.40.10.220">
    <property type="entry name" value="predicted glycosyltransferase like domains"/>
    <property type="match status" value="1"/>
</dbReference>
<reference evidence="4" key="1">
    <citation type="journal article" date="2019" name="Int. J. Syst. Evol. Microbiol.">
        <title>The Global Catalogue of Microorganisms (GCM) 10K type strain sequencing project: providing services to taxonomists for standard genome sequencing and annotation.</title>
        <authorList>
            <consortium name="The Broad Institute Genomics Platform"/>
            <consortium name="The Broad Institute Genome Sequencing Center for Infectious Disease"/>
            <person name="Wu L."/>
            <person name="Ma J."/>
        </authorList>
    </citation>
    <scope>NUCLEOTIDE SEQUENCE [LARGE SCALE GENOMIC DNA]</scope>
    <source>
        <strain evidence="4">NBRC 103166</strain>
    </source>
</reference>
<dbReference type="InterPro" id="IPR027021">
    <property type="entry name" value="C-di-GMP_BP_PA4608"/>
</dbReference>
<dbReference type="Proteomes" id="UP001157353">
    <property type="component" value="Unassembled WGS sequence"/>
</dbReference>
<accession>A0ABQ6E394</accession>
<comment type="subunit">
    <text evidence="1">Monomer in both c-di-GMP-bound and free forms.</text>
</comment>
<protein>
    <recommendedName>
        <fullName evidence="1">Cyclic diguanosine monophosphate-binding protein</fullName>
        <shortName evidence="1">c-di-GMP-binding protein</shortName>
    </recommendedName>
    <alternativeName>
        <fullName evidence="1">Pilz domain-containing protein</fullName>
    </alternativeName>
</protein>
<dbReference type="EMBL" id="BSPQ01000013">
    <property type="protein sequence ID" value="GLS91663.1"/>
    <property type="molecule type" value="Genomic_DNA"/>
</dbReference>
<proteinExistence type="predicted"/>
<keyword evidence="4" id="KW-1185">Reference proteome</keyword>
<evidence type="ECO:0000256" key="1">
    <source>
        <dbReference type="PIRNR" id="PIRNR028141"/>
    </source>
</evidence>
<sequence length="126" mass="14312">MVERRRFSRVIFSGHCSLSEEIAGEIEIFETEIIDISLNGALVRRPEEWHDEPDIMINLNLTLSGSEIILEINGVVCHQAEGLLGIKFLTLSLESLSHLRRLIELNLADEDLMNREISQLINLSES</sequence>
<evidence type="ECO:0000313" key="3">
    <source>
        <dbReference type="EMBL" id="GLS91663.1"/>
    </source>
</evidence>
<dbReference type="Pfam" id="PF07238">
    <property type="entry name" value="PilZ"/>
    <property type="match status" value="1"/>
</dbReference>
<comment type="caution">
    <text evidence="3">The sequence shown here is derived from an EMBL/GenBank/DDBJ whole genome shotgun (WGS) entry which is preliminary data.</text>
</comment>
<evidence type="ECO:0000313" key="4">
    <source>
        <dbReference type="Proteomes" id="UP001157353"/>
    </source>
</evidence>
<comment type="function">
    <text evidence="1">Binds the second messenger bis-(3'-5') cyclic dimeric guanosine monophosphate (c-di-GMP). Can bind two c-di-GMP molecules per monomer. May play a role in bacterial second-messenger regulated processes. Binding to c-di-GMP induces a conformational change of the C- and N-termini resulting in the exposure of a highly negative surface on one side of the protein to a possible effector protein.</text>
</comment>
<organism evidence="3 4">
    <name type="scientific">Psychromonas marina</name>
    <dbReference type="NCBI Taxonomy" id="88364"/>
    <lineage>
        <taxon>Bacteria</taxon>
        <taxon>Pseudomonadati</taxon>
        <taxon>Pseudomonadota</taxon>
        <taxon>Gammaproteobacteria</taxon>
        <taxon>Alteromonadales</taxon>
        <taxon>Psychromonadaceae</taxon>
        <taxon>Psychromonas</taxon>
    </lineage>
</organism>
<keyword evidence="1" id="KW-0973">c-di-GMP</keyword>
<feature type="domain" description="PilZ" evidence="2">
    <location>
        <begin position="3"/>
        <end position="104"/>
    </location>
</feature>
<evidence type="ECO:0000259" key="2">
    <source>
        <dbReference type="Pfam" id="PF07238"/>
    </source>
</evidence>
<dbReference type="InterPro" id="IPR009875">
    <property type="entry name" value="PilZ_domain"/>
</dbReference>
<dbReference type="SUPFAM" id="SSF141371">
    <property type="entry name" value="PilZ domain-like"/>
    <property type="match status" value="1"/>
</dbReference>
<name>A0ABQ6E394_9GAMM</name>
<keyword evidence="1" id="KW-0547">Nucleotide-binding</keyword>